<organism evidence="1">
    <name type="scientific">Siphoviridae sp. ctyg07</name>
    <dbReference type="NCBI Taxonomy" id="2825747"/>
    <lineage>
        <taxon>Viruses</taxon>
        <taxon>Duplodnaviria</taxon>
        <taxon>Heunggongvirae</taxon>
        <taxon>Uroviricota</taxon>
        <taxon>Caudoviricetes</taxon>
    </lineage>
</organism>
<reference evidence="1" key="1">
    <citation type="journal article" date="2021" name="Proc. Natl. Acad. Sci. U.S.A.">
        <title>A Catalog of Tens of Thousands of Viruses from Human Metagenomes Reveals Hidden Associations with Chronic Diseases.</title>
        <authorList>
            <person name="Tisza M.J."/>
            <person name="Buck C.B."/>
        </authorList>
    </citation>
    <scope>NUCLEOTIDE SEQUENCE</scope>
    <source>
        <strain evidence="1">Ctyg07</strain>
    </source>
</reference>
<proteinExistence type="predicted"/>
<sequence length="172" mass="19136">MGRSEVSFPSPYARRASPLPRAPCCVRLSWSAIERTAMTNPNTDRQFPKCTHCGEPYRPPRTTAKEFPGTKPHGGRGTCNACYRELLRGCTPKALIDWTVEHKCSSCGQKMRPPRSSVKDWPGTRLSSGQGKCSTCAKEARRAYPTVRELAEMGHPCIEPCPLPSSKRSNIW</sequence>
<accession>A0A8S5VCA5</accession>
<protein>
    <submittedName>
        <fullName evidence="1">Uncharacterized protein</fullName>
    </submittedName>
</protein>
<name>A0A8S5VCA5_9CAUD</name>
<dbReference type="EMBL" id="BK016243">
    <property type="protein sequence ID" value="DAG04409.1"/>
    <property type="molecule type" value="Genomic_DNA"/>
</dbReference>
<evidence type="ECO:0000313" key="1">
    <source>
        <dbReference type="EMBL" id="DAG04409.1"/>
    </source>
</evidence>